<dbReference type="KEGG" id="mmj:MSMAS_1717"/>
<evidence type="ECO:0000259" key="1">
    <source>
        <dbReference type="Pfam" id="PF06048"/>
    </source>
</evidence>
<sequence length="775" mass="87550">MENEENVCFDIEPEEEQAVLTIDQKLQNTLKLLKPEMDYFEKTRIAKSFIENCLINEEFSDSDADSYIKLKLAKELGFEGRDGSKAVTIILNRYKDLALAKMSTRKTKVQKPVQKIITSSMSSDIVNDIIMKWEDYVYPYDYSVKNGKVVKTADQTNYKTMEVETIDKEVSLTPFILCGKSVGEKKYYKIRYELNDSYNEFVVPMEDLLDNNTMQRVLTSHGINIPASLKFEANDYIGAFIHQLGNNLKTISVTVQNGWNEDFSVFAIGNNGITKDGIIPIVSLVDSEKHIKPFVQKGNSECWKEGVTPVLSNPKPRFLFYHGMSSALIRILGVEQDIVDVVGNTSTGKSGSIAVVSSAIGNPSVKPDGYALEVGNSDNPLMAHAAGLRDMPVIFEEATGEEKRKAVIKAAYNIANGVDKTRSQKNGKVRNDVLEIRSNVLISCEQPISEEVKTAGGKQRIKDLKNVLEDSIPNGEMIDRTKKIIFNNYGFFFPLYIQKIMFDIPRVRALYEQANERITKDFGNIPKECAATANRSRNVFAAKLVAGYLCEELFREIGISAKTEQETEDLVNEMFKECVLNNPVELDYVKAIRVILAWRAATDEFVKTDDVNYSKEKSGEETEKELKIIGTKFTAKMNSAGLSNSVLSDFHKKGISDSEYFKSVKINGKSCAAIKLNIKKMESIISEYESKDPLALFEEGEETDNKPIMRNPDPTIQMRYEKIIKYLKFMKEDMEIKSVDSISLEMALKFEVTDYLNILVKHSRVKKTPTGEFYI</sequence>
<dbReference type="InterPro" id="IPR009270">
    <property type="entry name" value="DUF927"/>
</dbReference>
<dbReference type="AlphaFoldDB" id="A0A0E3RKI8"/>
<name>A0A0E3RKI8_METMZ</name>
<organism evidence="2 3">
    <name type="scientific">Methanosarcina mazei S-6</name>
    <dbReference type="NCBI Taxonomy" id="213585"/>
    <lineage>
        <taxon>Archaea</taxon>
        <taxon>Methanobacteriati</taxon>
        <taxon>Methanobacteriota</taxon>
        <taxon>Stenosarchaea group</taxon>
        <taxon>Methanomicrobia</taxon>
        <taxon>Methanosarcinales</taxon>
        <taxon>Methanosarcinaceae</taxon>
        <taxon>Methanosarcina</taxon>
    </lineage>
</organism>
<proteinExistence type="predicted"/>
<feature type="domain" description="DUF927" evidence="1">
    <location>
        <begin position="159"/>
        <end position="431"/>
    </location>
</feature>
<dbReference type="EMBL" id="CP009512">
    <property type="protein sequence ID" value="AKB64913.1"/>
    <property type="molecule type" value="Genomic_DNA"/>
</dbReference>
<reference evidence="2 3" key="1">
    <citation type="submission" date="2014-07" db="EMBL/GenBank/DDBJ databases">
        <title>Methanogenic archaea and the global carbon cycle.</title>
        <authorList>
            <person name="Henriksen J.R."/>
            <person name="Luke J."/>
            <person name="Reinhart S."/>
            <person name="Benedict M.N."/>
            <person name="Youngblut N.D."/>
            <person name="Metcalf M.E."/>
            <person name="Whitaker R.J."/>
            <person name="Metcalf W.W."/>
        </authorList>
    </citation>
    <scope>NUCLEOTIDE SEQUENCE [LARGE SCALE GENOMIC DNA]</scope>
    <source>
        <strain evidence="2 3">S-6</strain>
    </source>
</reference>
<dbReference type="Proteomes" id="UP000033097">
    <property type="component" value="Chromosome"/>
</dbReference>
<protein>
    <recommendedName>
        <fullName evidence="1">DUF927 domain-containing protein</fullName>
    </recommendedName>
</protein>
<dbReference type="HOGENOM" id="CLU_360806_0_0_2"/>
<dbReference type="Pfam" id="PF06048">
    <property type="entry name" value="DUF927"/>
    <property type="match status" value="1"/>
</dbReference>
<evidence type="ECO:0000313" key="2">
    <source>
        <dbReference type="EMBL" id="AKB64913.1"/>
    </source>
</evidence>
<accession>A0A0E3RKI8</accession>
<evidence type="ECO:0000313" key="3">
    <source>
        <dbReference type="Proteomes" id="UP000033097"/>
    </source>
</evidence>
<gene>
    <name evidence="2" type="ORF">MSMAS_1717</name>
</gene>
<dbReference type="PATRIC" id="fig|213585.10.peg.2176"/>